<accession>A0A2V1CXX1</accession>
<dbReference type="Proteomes" id="UP000244855">
    <property type="component" value="Unassembled WGS sequence"/>
</dbReference>
<dbReference type="STRING" id="97972.A0A2V1CXX1"/>
<dbReference type="InterPro" id="IPR032466">
    <property type="entry name" value="Metal_Hydrolase"/>
</dbReference>
<dbReference type="GO" id="GO:0006154">
    <property type="term" value="P:adenosine catabolic process"/>
    <property type="evidence" value="ECO:0007669"/>
    <property type="project" value="TreeGrafter"/>
</dbReference>
<name>A0A2V1CXX1_9PLEO</name>
<evidence type="ECO:0000259" key="4">
    <source>
        <dbReference type="Pfam" id="PF00962"/>
    </source>
</evidence>
<comment type="cofactor">
    <cofactor evidence="1">
        <name>Zn(2+)</name>
        <dbReference type="ChEBI" id="CHEBI:29105"/>
    </cofactor>
</comment>
<protein>
    <submittedName>
        <fullName evidence="5">Metallo-dependent hydrolase</fullName>
    </submittedName>
</protein>
<dbReference type="InterPro" id="IPR001365">
    <property type="entry name" value="A_deaminase_dom"/>
</dbReference>
<dbReference type="GO" id="GO:0004000">
    <property type="term" value="F:adenosine deaminase activity"/>
    <property type="evidence" value="ECO:0007669"/>
    <property type="project" value="TreeGrafter"/>
</dbReference>
<dbReference type="GO" id="GO:0046103">
    <property type="term" value="P:inosine biosynthetic process"/>
    <property type="evidence" value="ECO:0007669"/>
    <property type="project" value="TreeGrafter"/>
</dbReference>
<reference evidence="5 6" key="1">
    <citation type="journal article" date="2018" name="Sci. Rep.">
        <title>Comparative genomics provides insights into the lifestyle and reveals functional heterogeneity of dark septate endophytic fungi.</title>
        <authorList>
            <person name="Knapp D.G."/>
            <person name="Nemeth J.B."/>
            <person name="Barry K."/>
            <person name="Hainaut M."/>
            <person name="Henrissat B."/>
            <person name="Johnson J."/>
            <person name="Kuo A."/>
            <person name="Lim J.H.P."/>
            <person name="Lipzen A."/>
            <person name="Nolan M."/>
            <person name="Ohm R.A."/>
            <person name="Tamas L."/>
            <person name="Grigoriev I.V."/>
            <person name="Spatafora J.W."/>
            <person name="Nagy L.G."/>
            <person name="Kovacs G.M."/>
        </authorList>
    </citation>
    <scope>NUCLEOTIDE SEQUENCE [LARGE SCALE GENOMIC DNA]</scope>
    <source>
        <strain evidence="5 6">DSE2036</strain>
    </source>
</reference>
<dbReference type="PANTHER" id="PTHR11409">
    <property type="entry name" value="ADENOSINE DEAMINASE"/>
    <property type="match status" value="1"/>
</dbReference>
<keyword evidence="3 5" id="KW-0378">Hydrolase</keyword>
<evidence type="ECO:0000256" key="2">
    <source>
        <dbReference type="ARBA" id="ARBA00022723"/>
    </source>
</evidence>
<dbReference type="SUPFAM" id="SSF51556">
    <property type="entry name" value="Metallo-dependent hydrolases"/>
    <property type="match status" value="1"/>
</dbReference>
<keyword evidence="6" id="KW-1185">Reference proteome</keyword>
<proteinExistence type="predicted"/>
<dbReference type="GO" id="GO:0046872">
    <property type="term" value="F:metal ion binding"/>
    <property type="evidence" value="ECO:0007669"/>
    <property type="project" value="UniProtKB-KW"/>
</dbReference>
<dbReference type="InterPro" id="IPR006330">
    <property type="entry name" value="Ado/ade_deaminase"/>
</dbReference>
<dbReference type="EMBL" id="KZ806838">
    <property type="protein sequence ID" value="PVH90033.1"/>
    <property type="molecule type" value="Genomic_DNA"/>
</dbReference>
<evidence type="ECO:0000313" key="6">
    <source>
        <dbReference type="Proteomes" id="UP000244855"/>
    </source>
</evidence>
<dbReference type="AlphaFoldDB" id="A0A2V1CXX1"/>
<keyword evidence="2" id="KW-0479">Metal-binding</keyword>
<feature type="domain" description="Adenosine deaminase" evidence="4">
    <location>
        <begin position="12"/>
        <end position="99"/>
    </location>
</feature>
<gene>
    <name evidence="5" type="ORF">DM02DRAFT_102728</name>
</gene>
<dbReference type="PANTHER" id="PTHR11409:SF37">
    <property type="entry name" value="ADENOSINE DEAMINASE DOMAIN-CONTAINING PROTEIN"/>
    <property type="match status" value="1"/>
</dbReference>
<dbReference type="Pfam" id="PF00962">
    <property type="entry name" value="A_deaminase"/>
    <property type="match status" value="1"/>
</dbReference>
<dbReference type="Gene3D" id="3.20.20.140">
    <property type="entry name" value="Metal-dependent hydrolases"/>
    <property type="match status" value="1"/>
</dbReference>
<organism evidence="5 6">
    <name type="scientific">Periconia macrospinosa</name>
    <dbReference type="NCBI Taxonomy" id="97972"/>
    <lineage>
        <taxon>Eukaryota</taxon>
        <taxon>Fungi</taxon>
        <taxon>Dikarya</taxon>
        <taxon>Ascomycota</taxon>
        <taxon>Pezizomycotina</taxon>
        <taxon>Dothideomycetes</taxon>
        <taxon>Pleosporomycetidae</taxon>
        <taxon>Pleosporales</taxon>
        <taxon>Massarineae</taxon>
        <taxon>Periconiaceae</taxon>
        <taxon>Periconia</taxon>
    </lineage>
</organism>
<evidence type="ECO:0000256" key="1">
    <source>
        <dbReference type="ARBA" id="ARBA00001947"/>
    </source>
</evidence>
<dbReference type="OrthoDB" id="7202371at2759"/>
<evidence type="ECO:0000256" key="3">
    <source>
        <dbReference type="ARBA" id="ARBA00022801"/>
    </source>
</evidence>
<evidence type="ECO:0000313" key="5">
    <source>
        <dbReference type="EMBL" id="PVH90033.1"/>
    </source>
</evidence>
<sequence length="143" mass="16492">MEEFRKTADKPGICVELCPISNKLLHLCRNIKEHPYPALLAAGIPCTVSPDNPNLFSNSMSHEFYQIMVGAPTISVHSWKQLALWSIEYSCLDEKEKKEAKTYFMRAWGEFCKYVVSEFDGLFESWENEDGIEMCEINEKCIQ</sequence>